<dbReference type="InterPro" id="IPR009012">
    <property type="entry name" value="GrpE_head"/>
</dbReference>
<dbReference type="PROSITE" id="PS01071">
    <property type="entry name" value="GRPE"/>
    <property type="match status" value="1"/>
</dbReference>
<dbReference type="GO" id="GO:0051087">
    <property type="term" value="F:protein-folding chaperone binding"/>
    <property type="evidence" value="ECO:0007669"/>
    <property type="project" value="InterPro"/>
</dbReference>
<gene>
    <name evidence="3" type="primary">grpE</name>
    <name evidence="7" type="ORF">HZA61_05150</name>
</gene>
<dbReference type="SUPFAM" id="SSF58014">
    <property type="entry name" value="Coiled-coil domain of nucleotide exchange factor GrpE"/>
    <property type="match status" value="1"/>
</dbReference>
<dbReference type="Proteomes" id="UP000696931">
    <property type="component" value="Unassembled WGS sequence"/>
</dbReference>
<feature type="compositionally biased region" description="Polar residues" evidence="6">
    <location>
        <begin position="11"/>
        <end position="21"/>
    </location>
</feature>
<dbReference type="AlphaFoldDB" id="A0A933W7V5"/>
<organism evidence="7 8">
    <name type="scientific">Eiseniibacteriota bacterium</name>
    <dbReference type="NCBI Taxonomy" id="2212470"/>
    <lineage>
        <taxon>Bacteria</taxon>
        <taxon>Candidatus Eiseniibacteriota</taxon>
    </lineage>
</organism>
<keyword evidence="3 4" id="KW-0346">Stress response</keyword>
<comment type="similarity">
    <text evidence="1 3 5">Belongs to the GrpE family.</text>
</comment>
<dbReference type="Gene3D" id="2.30.22.10">
    <property type="entry name" value="Head domain of nucleotide exchange factor GrpE"/>
    <property type="match status" value="1"/>
</dbReference>
<evidence type="ECO:0000256" key="3">
    <source>
        <dbReference type="HAMAP-Rule" id="MF_01151"/>
    </source>
</evidence>
<evidence type="ECO:0000256" key="1">
    <source>
        <dbReference type="ARBA" id="ARBA00009054"/>
    </source>
</evidence>
<evidence type="ECO:0000313" key="7">
    <source>
        <dbReference type="EMBL" id="MBI5168852.1"/>
    </source>
</evidence>
<dbReference type="EMBL" id="JACRIW010000038">
    <property type="protein sequence ID" value="MBI5168852.1"/>
    <property type="molecule type" value="Genomic_DNA"/>
</dbReference>
<evidence type="ECO:0000313" key="8">
    <source>
        <dbReference type="Proteomes" id="UP000696931"/>
    </source>
</evidence>
<dbReference type="Gene3D" id="3.90.20.20">
    <property type="match status" value="1"/>
</dbReference>
<keyword evidence="3" id="KW-0963">Cytoplasm</keyword>
<sequence length="201" mass="21543">MTEDVRDTVASDATNASPDASTTPLPEPTPEEAATPNPEGDAVPAPEPAASDPRPEAVDYKDRWLRTEADLQNVRRRSAREREEAVQRAEENVLLDVIGLLDDLERALAVPSAEQAAESWAQGVALTAQRMRDMLARHGVTVIPAVGTVFDPLVHEALMEIPAPEGVAPGCVAQEIAKGYRRGERVLRAARVVVARAGSEG</sequence>
<reference evidence="7" key="1">
    <citation type="submission" date="2020-07" db="EMBL/GenBank/DDBJ databases">
        <title>Huge and variable diversity of episymbiotic CPR bacteria and DPANN archaea in groundwater ecosystems.</title>
        <authorList>
            <person name="He C.Y."/>
            <person name="Keren R."/>
            <person name="Whittaker M."/>
            <person name="Farag I.F."/>
            <person name="Doudna J."/>
            <person name="Cate J.H.D."/>
            <person name="Banfield J.F."/>
        </authorList>
    </citation>
    <scope>NUCLEOTIDE SEQUENCE</scope>
    <source>
        <strain evidence="7">NC_groundwater_1813_Pr3_B-0.1um_71_17</strain>
    </source>
</reference>
<evidence type="ECO:0000256" key="4">
    <source>
        <dbReference type="RuleBase" id="RU000639"/>
    </source>
</evidence>
<evidence type="ECO:0000256" key="2">
    <source>
        <dbReference type="ARBA" id="ARBA00023186"/>
    </source>
</evidence>
<dbReference type="GO" id="GO:0000774">
    <property type="term" value="F:adenyl-nucleotide exchange factor activity"/>
    <property type="evidence" value="ECO:0007669"/>
    <property type="project" value="InterPro"/>
</dbReference>
<comment type="subcellular location">
    <subcellularLocation>
        <location evidence="3">Cytoplasm</location>
    </subcellularLocation>
</comment>
<feature type="compositionally biased region" description="Basic and acidic residues" evidence="6">
    <location>
        <begin position="53"/>
        <end position="64"/>
    </location>
</feature>
<comment type="subunit">
    <text evidence="3">Homodimer.</text>
</comment>
<proteinExistence type="inferred from homology"/>
<dbReference type="InterPro" id="IPR013805">
    <property type="entry name" value="GrpE_CC"/>
</dbReference>
<comment type="function">
    <text evidence="3 4">Participates actively in the response to hyperosmotic and heat shock by preventing the aggregation of stress-denatured proteins, in association with DnaK and GrpE. It is the nucleotide exchange factor for DnaK and may function as a thermosensor. Unfolded proteins bind initially to DnaJ; upon interaction with the DnaJ-bound protein, DnaK hydrolyzes its bound ATP, resulting in the formation of a stable complex. GrpE releases ADP from DnaK; ATP binding to DnaK triggers the release of the substrate protein, thus completing the reaction cycle. Several rounds of ATP-dependent interactions between DnaJ, DnaK and GrpE are required for fully efficient folding.</text>
</comment>
<feature type="region of interest" description="Disordered" evidence="6">
    <location>
        <begin position="1"/>
        <end position="64"/>
    </location>
</feature>
<dbReference type="HAMAP" id="MF_01151">
    <property type="entry name" value="GrpE"/>
    <property type="match status" value="1"/>
</dbReference>
<dbReference type="GO" id="GO:0006457">
    <property type="term" value="P:protein folding"/>
    <property type="evidence" value="ECO:0007669"/>
    <property type="project" value="InterPro"/>
</dbReference>
<protein>
    <recommendedName>
        <fullName evidence="3 4">Protein GrpE</fullName>
    </recommendedName>
    <alternativeName>
        <fullName evidence="3">HSP-70 cofactor</fullName>
    </alternativeName>
</protein>
<dbReference type="GO" id="GO:0005737">
    <property type="term" value="C:cytoplasm"/>
    <property type="evidence" value="ECO:0007669"/>
    <property type="project" value="UniProtKB-SubCell"/>
</dbReference>
<dbReference type="CDD" id="cd00446">
    <property type="entry name" value="GrpE"/>
    <property type="match status" value="1"/>
</dbReference>
<evidence type="ECO:0000256" key="6">
    <source>
        <dbReference type="SAM" id="MobiDB-lite"/>
    </source>
</evidence>
<dbReference type="InterPro" id="IPR000740">
    <property type="entry name" value="GrpE"/>
</dbReference>
<comment type="caution">
    <text evidence="7">The sequence shown here is derived from an EMBL/GenBank/DDBJ whole genome shotgun (WGS) entry which is preliminary data.</text>
</comment>
<dbReference type="PANTHER" id="PTHR21237">
    <property type="entry name" value="GRPE PROTEIN"/>
    <property type="match status" value="1"/>
</dbReference>
<dbReference type="GO" id="GO:0042803">
    <property type="term" value="F:protein homodimerization activity"/>
    <property type="evidence" value="ECO:0007669"/>
    <property type="project" value="InterPro"/>
</dbReference>
<dbReference type="SUPFAM" id="SSF51064">
    <property type="entry name" value="Head domain of nucleotide exchange factor GrpE"/>
    <property type="match status" value="1"/>
</dbReference>
<dbReference type="GO" id="GO:0051082">
    <property type="term" value="F:unfolded protein binding"/>
    <property type="evidence" value="ECO:0007669"/>
    <property type="project" value="TreeGrafter"/>
</dbReference>
<accession>A0A933W7V5</accession>
<keyword evidence="2 3" id="KW-0143">Chaperone</keyword>
<dbReference type="PANTHER" id="PTHR21237:SF23">
    <property type="entry name" value="GRPE PROTEIN HOMOLOG, MITOCHONDRIAL"/>
    <property type="match status" value="1"/>
</dbReference>
<dbReference type="Pfam" id="PF01025">
    <property type="entry name" value="GrpE"/>
    <property type="match status" value="1"/>
</dbReference>
<dbReference type="PRINTS" id="PR00773">
    <property type="entry name" value="GRPEPROTEIN"/>
</dbReference>
<name>A0A933W7V5_UNCEI</name>
<evidence type="ECO:0000256" key="5">
    <source>
        <dbReference type="RuleBase" id="RU004478"/>
    </source>
</evidence>